<dbReference type="PANTHER" id="PTHR15635:SF10">
    <property type="entry name" value="COILED-COIL DOMAIN-CONTAINING PROTEIN 9B"/>
    <property type="match status" value="1"/>
</dbReference>
<feature type="compositionally biased region" description="Polar residues" evidence="4">
    <location>
        <begin position="392"/>
        <end position="404"/>
    </location>
</feature>
<dbReference type="FunCoup" id="A0A6P7YV27">
    <property type="interactions" value="45"/>
</dbReference>
<dbReference type="CTD" id="388115"/>
<feature type="compositionally biased region" description="Basic and acidic residues" evidence="4">
    <location>
        <begin position="197"/>
        <end position="217"/>
    </location>
</feature>
<feature type="region of interest" description="Disordered" evidence="4">
    <location>
        <begin position="197"/>
        <end position="244"/>
    </location>
</feature>
<dbReference type="AlphaFoldDB" id="A0A6P7YV27"/>
<sequence length="528" mass="59999">MSPALAWVWNPPSATMHRTDATVDKELRKKEQKDVELDKKIKALRKKNEALIKRYKEIEEDKRNAEQEGMAVTSRKQKEDTFTITVTKNPSEKRIVSEKWVRNCLPVPGFLLGIEAEEEDETDHMFTLQMGKRMQLAVTMDNGKRIVSEKRNSECLPSSKEIPALTKEDVDKLFTFGRGRRMQIAISMDNKAKLEARMKEEKKKSVTAKHSEQEQSKKSTRIISGDPQKQRIGTGQIESQSFGCKSDDEECEKKLLKSTEDLTLTTTGGEHLQYIQWKKEREQIDLERLARHKNSKGEWRRPWDAEKTGKMFKGRSANEGEPISDGLISKRGGRSTRKFHYKPLQISGRDDGRHNLSTVESVSRVVPAKSSKAKGKDRLTGRARRWDGKNGKTASCTVEGSSVQELPEPEKLKVAYSSDKKLENDSSTLQEESLELPGIQSSQDVSEEKRNKETEYREDDVPSIHHLEPKGCLHHKGVPENGECGSDPWNPEANISTGASKKATQKLQIIAIEEKGFRKASMRRKVSR</sequence>
<feature type="compositionally biased region" description="Basic and acidic residues" evidence="4">
    <location>
        <begin position="293"/>
        <end position="309"/>
    </location>
</feature>
<evidence type="ECO:0000313" key="5">
    <source>
        <dbReference type="Proteomes" id="UP000515156"/>
    </source>
</evidence>
<dbReference type="Pfam" id="PF15266">
    <property type="entry name" value="DUF4594"/>
    <property type="match status" value="1"/>
</dbReference>
<dbReference type="InterPro" id="IPR029336">
    <property type="entry name" value="DUF4594"/>
</dbReference>
<proteinExistence type="predicted"/>
<feature type="compositionally biased region" description="Basic and acidic residues" evidence="4">
    <location>
        <begin position="374"/>
        <end position="390"/>
    </location>
</feature>
<dbReference type="OrthoDB" id="10058133at2759"/>
<organism evidence="5 6">
    <name type="scientific">Microcaecilia unicolor</name>
    <dbReference type="NCBI Taxonomy" id="1415580"/>
    <lineage>
        <taxon>Eukaryota</taxon>
        <taxon>Metazoa</taxon>
        <taxon>Chordata</taxon>
        <taxon>Craniata</taxon>
        <taxon>Vertebrata</taxon>
        <taxon>Euteleostomi</taxon>
        <taxon>Amphibia</taxon>
        <taxon>Gymnophiona</taxon>
        <taxon>Siphonopidae</taxon>
        <taxon>Microcaecilia</taxon>
    </lineage>
</organism>
<dbReference type="PANTHER" id="PTHR15635">
    <property type="entry name" value="COILED-COIL DOMAIN CONTAINING PROTEIN 9"/>
    <property type="match status" value="1"/>
</dbReference>
<keyword evidence="5" id="KW-1185">Reference proteome</keyword>
<keyword evidence="1" id="KW-0597">Phosphoprotein</keyword>
<feature type="compositionally biased region" description="Basic and acidic residues" evidence="4">
    <location>
        <begin position="446"/>
        <end position="471"/>
    </location>
</feature>
<evidence type="ECO:0000313" key="6">
    <source>
        <dbReference type="RefSeq" id="XP_030071037.1"/>
    </source>
</evidence>
<reference evidence="6" key="1">
    <citation type="submission" date="2025-08" db="UniProtKB">
        <authorList>
            <consortium name="RefSeq"/>
        </authorList>
    </citation>
    <scope>IDENTIFICATION</scope>
</reference>
<gene>
    <name evidence="6" type="primary">CCDC9B</name>
</gene>
<feature type="compositionally biased region" description="Basic and acidic residues" evidence="4">
    <location>
        <begin position="408"/>
        <end position="424"/>
    </location>
</feature>
<protein>
    <submittedName>
        <fullName evidence="6">Coiled-coil domain-containing protein 9B isoform X1</fullName>
    </submittedName>
</protein>
<evidence type="ECO:0000256" key="4">
    <source>
        <dbReference type="SAM" id="MobiDB-lite"/>
    </source>
</evidence>
<name>A0A6P7YV27_9AMPH</name>
<evidence type="ECO:0000256" key="3">
    <source>
        <dbReference type="SAM" id="Coils"/>
    </source>
</evidence>
<feature type="compositionally biased region" description="Polar residues" evidence="4">
    <location>
        <begin position="231"/>
        <end position="243"/>
    </location>
</feature>
<dbReference type="InParanoid" id="A0A6P7YV27"/>
<feature type="coiled-coil region" evidence="3">
    <location>
        <begin position="27"/>
        <end position="75"/>
    </location>
</feature>
<dbReference type="Proteomes" id="UP000515156">
    <property type="component" value="Chromosome 9"/>
</dbReference>
<feature type="region of interest" description="Disordered" evidence="4">
    <location>
        <begin position="293"/>
        <end position="504"/>
    </location>
</feature>
<keyword evidence="2 3" id="KW-0175">Coiled coil</keyword>
<feature type="compositionally biased region" description="Basic residues" evidence="4">
    <location>
        <begin position="331"/>
        <end position="341"/>
    </location>
</feature>
<dbReference type="RefSeq" id="XP_030071037.1">
    <property type="nucleotide sequence ID" value="XM_030215177.1"/>
</dbReference>
<dbReference type="GeneID" id="115477997"/>
<evidence type="ECO:0000256" key="2">
    <source>
        <dbReference type="ARBA" id="ARBA00023054"/>
    </source>
</evidence>
<evidence type="ECO:0000256" key="1">
    <source>
        <dbReference type="ARBA" id="ARBA00022553"/>
    </source>
</evidence>
<accession>A0A6P7YV27</accession>
<dbReference type="KEGG" id="muo:115477997"/>